<dbReference type="PANTHER" id="PTHR32161:SF21">
    <property type="entry name" value="OS03G0314500 PROTEIN"/>
    <property type="match status" value="1"/>
</dbReference>
<dbReference type="InterPro" id="IPR002469">
    <property type="entry name" value="Peptidase_S9B_N"/>
</dbReference>
<dbReference type="Proteomes" id="UP001177140">
    <property type="component" value="Unassembled WGS sequence"/>
</dbReference>
<dbReference type="Pfam" id="PF07676">
    <property type="entry name" value="PD40"/>
    <property type="match status" value="1"/>
</dbReference>
<evidence type="ECO:0000259" key="1">
    <source>
        <dbReference type="Pfam" id="PF00930"/>
    </source>
</evidence>
<dbReference type="Pfam" id="PF00930">
    <property type="entry name" value="DPPIV_N"/>
    <property type="match status" value="1"/>
</dbReference>
<dbReference type="SUPFAM" id="SSF69304">
    <property type="entry name" value="Tricorn protease N-terminal domain"/>
    <property type="match status" value="1"/>
</dbReference>
<name>A0AA41VXS6_PAPNU</name>
<dbReference type="AlphaFoldDB" id="A0AA41VXS6"/>
<dbReference type="InterPro" id="IPR011659">
    <property type="entry name" value="WD40"/>
</dbReference>
<evidence type="ECO:0000313" key="2">
    <source>
        <dbReference type="EMBL" id="MCL7049133.1"/>
    </source>
</evidence>
<evidence type="ECO:0000313" key="3">
    <source>
        <dbReference type="Proteomes" id="UP001177140"/>
    </source>
</evidence>
<dbReference type="InterPro" id="IPR011042">
    <property type="entry name" value="6-blade_b-propeller_TolB-like"/>
</dbReference>
<feature type="domain" description="Dipeptidylpeptidase IV N-terminal" evidence="1">
    <location>
        <begin position="480"/>
        <end position="622"/>
    </location>
</feature>
<proteinExistence type="predicted"/>
<dbReference type="GO" id="GO:0006508">
    <property type="term" value="P:proteolysis"/>
    <property type="evidence" value="ECO:0007669"/>
    <property type="project" value="InterPro"/>
</dbReference>
<reference evidence="2" key="1">
    <citation type="submission" date="2022-03" db="EMBL/GenBank/DDBJ databases">
        <title>A functionally conserved STORR gene fusion in Papaver species that diverged 16.8 million years ago.</title>
        <authorList>
            <person name="Catania T."/>
        </authorList>
    </citation>
    <scope>NUCLEOTIDE SEQUENCE</scope>
    <source>
        <strain evidence="2">S-191538</strain>
    </source>
</reference>
<keyword evidence="3" id="KW-1185">Reference proteome</keyword>
<dbReference type="SUPFAM" id="SSF82171">
    <property type="entry name" value="DPP6 N-terminal domain-like"/>
    <property type="match status" value="1"/>
</dbReference>
<dbReference type="Gene3D" id="2.120.10.30">
    <property type="entry name" value="TolB, C-terminal domain"/>
    <property type="match status" value="2"/>
</dbReference>
<organism evidence="2 3">
    <name type="scientific">Papaver nudicaule</name>
    <name type="common">Iceland poppy</name>
    <dbReference type="NCBI Taxonomy" id="74823"/>
    <lineage>
        <taxon>Eukaryota</taxon>
        <taxon>Viridiplantae</taxon>
        <taxon>Streptophyta</taxon>
        <taxon>Embryophyta</taxon>
        <taxon>Tracheophyta</taxon>
        <taxon>Spermatophyta</taxon>
        <taxon>Magnoliopsida</taxon>
        <taxon>Ranunculales</taxon>
        <taxon>Papaveraceae</taxon>
        <taxon>Papaveroideae</taxon>
        <taxon>Papaver</taxon>
    </lineage>
</organism>
<dbReference type="PANTHER" id="PTHR32161">
    <property type="entry name" value="DPP6 N-TERMINAL DOMAIN-LIKE PROTEIN"/>
    <property type="match status" value="1"/>
</dbReference>
<accession>A0AA41VXS6</accession>
<comment type="caution">
    <text evidence="2">The sequence shown here is derived from an EMBL/GenBank/DDBJ whole genome shotgun (WGS) entry which is preliminary data.</text>
</comment>
<protein>
    <recommendedName>
        <fullName evidence="1">Dipeptidylpeptidase IV N-terminal domain-containing protein</fullName>
    </recommendedName>
</protein>
<gene>
    <name evidence="2" type="ORF">MKW94_022498</name>
</gene>
<dbReference type="EMBL" id="JAJJMA010312362">
    <property type="protein sequence ID" value="MCL7049133.1"/>
    <property type="molecule type" value="Genomic_DNA"/>
</dbReference>
<sequence>MAPEHKRGSIAFFATYRTPVPLDIFSCPFPLPKTSDNEELSMIDDKKDEYNYNGREIPKDALKKLLKNTKLRSKSEAKEADIDNGLITGIVFVSERNRLELLHIAIRYQSPPKVEVFCLADIFDITEDFNKVCLEDSGCFTDDHLIYVSTKEPAKKRRQPWTAVYQTELQTGITKRLTPEDTADLSPSVSPSKKWIAVASFQGKERGWDGEIEDLKTNIYVMDVEAPHTRRLVVENGGWPTWGSDNVIFFHRKDKPKVRVKGEPKNVFWGVYRVDISNGDVKRMTPPDIDGFTPAALDAENVVVVTVRRESEGLGKAREVDQFRQIEIFDTIHGEYQSTRITEKTESLLADHFNPFLIDNGKRIGYHRGRSDRLTFDKAVEVPFQTLDSSLPDVGLLRVSGVFPTVSKDGKRLAFVDNEFKAVWVADREGLHIALEESGPDRLFSPVWNQSEDTLYVCVGPSFNEKMKVDIHAITKASMTQRQSYPLTDQHNNAFPSSNPTGTKLVYRSTGKDGFKNLYIMEDAYRGVCNGKEPRRLTEGDWTDTHCQWSPQGDWIVFSSTRDKPAGAPESDQGLDPGYFAVYLVKWDNPDVLVRVMTSGSNVSGHVNHPCFSPDGLSIVVTSDIAGVSVDPISLPLFDHSVRSYGDIFSFDLDPDHLVKYQDGEKFKDVEKFTRITHSRYEYSTATWTKYPTKVLNASWNMSKLIGTAARFEPACPYMQEGGGESYHMTGHLVLRRRCC</sequence>